<dbReference type="PROSITE" id="PS50011">
    <property type="entry name" value="PROTEIN_KINASE_DOM"/>
    <property type="match status" value="1"/>
</dbReference>
<dbReference type="AlphaFoldDB" id="A0A0A1U7F3"/>
<dbReference type="OrthoDB" id="28255at2759"/>
<feature type="binding site" evidence="3">
    <location>
        <position position="48"/>
    </location>
    <ligand>
        <name>ATP</name>
        <dbReference type="ChEBI" id="CHEBI:30616"/>
    </ligand>
</feature>
<dbReference type="OMA" id="FTWATNM"/>
<evidence type="ECO:0000256" key="4">
    <source>
        <dbReference type="RuleBase" id="RU000304"/>
    </source>
</evidence>
<dbReference type="Proteomes" id="UP000014680">
    <property type="component" value="Unassembled WGS sequence"/>
</dbReference>
<organism evidence="6 7">
    <name type="scientific">Entamoeba invadens IP1</name>
    <dbReference type="NCBI Taxonomy" id="370355"/>
    <lineage>
        <taxon>Eukaryota</taxon>
        <taxon>Amoebozoa</taxon>
        <taxon>Evosea</taxon>
        <taxon>Archamoebae</taxon>
        <taxon>Mastigamoebida</taxon>
        <taxon>Entamoebidae</taxon>
        <taxon>Entamoeba</taxon>
    </lineage>
</organism>
<dbReference type="InterPro" id="IPR045269">
    <property type="entry name" value="Atg1-like"/>
</dbReference>
<name>A0A0A1U7F3_ENTIV</name>
<dbReference type="GO" id="GO:0004708">
    <property type="term" value="F:MAP kinase kinase activity"/>
    <property type="evidence" value="ECO:0007669"/>
    <property type="project" value="UniProtKB-EC"/>
</dbReference>
<keyword evidence="1 3" id="KW-0547">Nucleotide-binding</keyword>
<dbReference type="PANTHER" id="PTHR24348:SF68">
    <property type="entry name" value="SERINE_THREONINE-PROTEIN KINASE ATG1C"/>
    <property type="match status" value="1"/>
</dbReference>
<dbReference type="EMBL" id="KB206783">
    <property type="protein sequence ID" value="ELP87911.1"/>
    <property type="molecule type" value="Genomic_DNA"/>
</dbReference>
<dbReference type="Pfam" id="PF00069">
    <property type="entry name" value="Pkinase"/>
    <property type="match status" value="1"/>
</dbReference>
<dbReference type="PROSITE" id="PS00108">
    <property type="entry name" value="PROTEIN_KINASE_ST"/>
    <property type="match status" value="1"/>
</dbReference>
<evidence type="ECO:0000256" key="2">
    <source>
        <dbReference type="ARBA" id="ARBA00022840"/>
    </source>
</evidence>
<protein>
    <submittedName>
        <fullName evidence="6">Calcium-dependent protein kinase, putative</fullName>
        <ecNumber evidence="6">2.7.12.2</ecNumber>
    </submittedName>
</protein>
<evidence type="ECO:0000259" key="5">
    <source>
        <dbReference type="PROSITE" id="PS50011"/>
    </source>
</evidence>
<dbReference type="PROSITE" id="PS00107">
    <property type="entry name" value="PROTEIN_KINASE_ATP"/>
    <property type="match status" value="1"/>
</dbReference>
<dbReference type="PIRSF" id="PIRSF000654">
    <property type="entry name" value="Integrin-linked_kinase"/>
    <property type="match status" value="1"/>
</dbReference>
<gene>
    <name evidence="6" type="ORF">EIN_274980</name>
</gene>
<dbReference type="GO" id="GO:0010506">
    <property type="term" value="P:regulation of autophagy"/>
    <property type="evidence" value="ECO:0007669"/>
    <property type="project" value="InterPro"/>
</dbReference>
<dbReference type="InterPro" id="IPR017441">
    <property type="entry name" value="Protein_kinase_ATP_BS"/>
</dbReference>
<keyword evidence="4" id="KW-0723">Serine/threonine-protein kinase</keyword>
<proteinExistence type="inferred from homology"/>
<reference evidence="6 7" key="1">
    <citation type="submission" date="2012-10" db="EMBL/GenBank/DDBJ databases">
        <authorList>
            <person name="Zafar N."/>
            <person name="Inman J."/>
            <person name="Hall N."/>
            <person name="Lorenzi H."/>
            <person name="Caler E."/>
        </authorList>
    </citation>
    <scope>NUCLEOTIDE SEQUENCE [LARGE SCALE GENOMIC DNA]</scope>
    <source>
        <strain evidence="6 7">IP1</strain>
    </source>
</reference>
<dbReference type="InterPro" id="IPR000719">
    <property type="entry name" value="Prot_kinase_dom"/>
</dbReference>
<dbReference type="EC" id="2.7.12.2" evidence="6"/>
<accession>A0A0A1U7F3</accession>
<dbReference type="InterPro" id="IPR008271">
    <property type="entry name" value="Ser/Thr_kinase_AS"/>
</dbReference>
<dbReference type="VEuPathDB" id="AmoebaDB:EIN_274980"/>
<keyword evidence="6" id="KW-0418">Kinase</keyword>
<dbReference type="GO" id="GO:0004674">
    <property type="term" value="F:protein serine/threonine kinase activity"/>
    <property type="evidence" value="ECO:0007669"/>
    <property type="project" value="UniProtKB-KW"/>
</dbReference>
<dbReference type="Gene3D" id="1.10.510.10">
    <property type="entry name" value="Transferase(Phosphotransferase) domain 1"/>
    <property type="match status" value="1"/>
</dbReference>
<keyword evidence="2 3" id="KW-0067">ATP-binding</keyword>
<dbReference type="SMART" id="SM00220">
    <property type="entry name" value="S_TKc"/>
    <property type="match status" value="1"/>
</dbReference>
<evidence type="ECO:0000313" key="7">
    <source>
        <dbReference type="Proteomes" id="UP000014680"/>
    </source>
</evidence>
<dbReference type="GeneID" id="14886904"/>
<dbReference type="GO" id="GO:0005737">
    <property type="term" value="C:cytoplasm"/>
    <property type="evidence" value="ECO:0007669"/>
    <property type="project" value="TreeGrafter"/>
</dbReference>
<dbReference type="RefSeq" id="XP_004254682.1">
    <property type="nucleotide sequence ID" value="XM_004254634.1"/>
</dbReference>
<evidence type="ECO:0000256" key="1">
    <source>
        <dbReference type="ARBA" id="ARBA00022741"/>
    </source>
</evidence>
<keyword evidence="6" id="KW-0808">Transferase</keyword>
<keyword evidence="7" id="KW-1185">Reference proteome</keyword>
<dbReference type="InterPro" id="IPR011009">
    <property type="entry name" value="Kinase-like_dom_sf"/>
</dbReference>
<feature type="domain" description="Protein kinase" evidence="5">
    <location>
        <begin position="18"/>
        <end position="277"/>
    </location>
</feature>
<comment type="similarity">
    <text evidence="4">Belongs to the protein kinase superfamily.</text>
</comment>
<sequence length="282" mass="32687">MDTWQKRVEVKEVNMDDYYIINEIGKGKYGTVYQALEKTSGKIIVIKKSFGDKCDNLKKEEKIMGMCHHPNILKCYGFGSIKSTLNSEEGCCLCVEYCPLGDLTKYVEKRQFKNYTLSPFEVKETFGQIFASCSYLRKTFGIIHRDIKPENFLVFEECPMKIKMCDFGFATKTLKKMVHGVGSPLYAAPEIVKGMEYTEKCDLYSLGLVLYFLMTGKYPFNVNNLNELKERFEGEEDIVFERKEDGLDDAKDFVRNSVVFDEMKRMGWDEAENHRLLVETTK</sequence>
<dbReference type="KEGG" id="eiv:EIN_274980"/>
<evidence type="ECO:0000256" key="3">
    <source>
        <dbReference type="PROSITE-ProRule" id="PRU10141"/>
    </source>
</evidence>
<evidence type="ECO:0000313" key="6">
    <source>
        <dbReference type="EMBL" id="ELP87911.1"/>
    </source>
</evidence>
<dbReference type="PANTHER" id="PTHR24348">
    <property type="entry name" value="SERINE/THREONINE-PROTEIN KINASE UNC-51-RELATED"/>
    <property type="match status" value="1"/>
</dbReference>
<dbReference type="SUPFAM" id="SSF56112">
    <property type="entry name" value="Protein kinase-like (PK-like)"/>
    <property type="match status" value="1"/>
</dbReference>
<dbReference type="GO" id="GO:0005524">
    <property type="term" value="F:ATP binding"/>
    <property type="evidence" value="ECO:0007669"/>
    <property type="project" value="UniProtKB-UniRule"/>
</dbReference>